<dbReference type="PANTHER" id="PTHR18968">
    <property type="entry name" value="THIAMINE PYROPHOSPHATE ENZYMES"/>
    <property type="match status" value="1"/>
</dbReference>
<dbReference type="InterPro" id="IPR029035">
    <property type="entry name" value="DHS-like_NAD/FAD-binding_dom"/>
</dbReference>
<evidence type="ECO:0000256" key="3">
    <source>
        <dbReference type="ARBA" id="ARBA00007812"/>
    </source>
</evidence>
<keyword evidence="5" id="KW-0479">Metal-binding</keyword>
<gene>
    <name evidence="14" type="ORF">SPHA_11050</name>
</gene>
<dbReference type="Pfam" id="PF00205">
    <property type="entry name" value="TPP_enzyme_M"/>
    <property type="match status" value="1"/>
</dbReference>
<keyword evidence="14" id="KW-0808">Transferase</keyword>
<dbReference type="Gene3D" id="3.40.50.1220">
    <property type="entry name" value="TPP-binding domain"/>
    <property type="match status" value="1"/>
</dbReference>
<dbReference type="InterPro" id="IPR012001">
    <property type="entry name" value="Thiamin_PyroP_enz_TPP-bd_dom"/>
</dbReference>
<comment type="similarity">
    <text evidence="3 10">Belongs to the TPP enzyme family.</text>
</comment>
<name>A0A812B6C5_ACAPH</name>
<evidence type="ECO:0000256" key="10">
    <source>
        <dbReference type="RuleBase" id="RU362132"/>
    </source>
</evidence>
<evidence type="ECO:0000256" key="9">
    <source>
        <dbReference type="ARBA" id="ARBA00048767"/>
    </source>
</evidence>
<dbReference type="InterPro" id="IPR011766">
    <property type="entry name" value="TPP_enzyme_TPP-bd"/>
</dbReference>
<dbReference type="GO" id="GO:0009097">
    <property type="term" value="P:isoleucine biosynthetic process"/>
    <property type="evidence" value="ECO:0007669"/>
    <property type="project" value="TreeGrafter"/>
</dbReference>
<feature type="domain" description="Thiamine pyrophosphate enzyme TPP-binding" evidence="12">
    <location>
        <begin position="461"/>
        <end position="608"/>
    </location>
</feature>
<comment type="catalytic activity">
    <reaction evidence="9">
        <text>(2R)-hydroxyhexadecanoyl-CoA = pentadecanal + formyl-CoA</text>
        <dbReference type="Rhea" id="RHEA:55212"/>
        <dbReference type="ChEBI" id="CHEBI:17302"/>
        <dbReference type="ChEBI" id="CHEBI:57376"/>
        <dbReference type="ChEBI" id="CHEBI:138654"/>
    </reaction>
    <physiologicalReaction direction="left-to-right" evidence="9">
        <dbReference type="Rhea" id="RHEA:55213"/>
    </physiologicalReaction>
</comment>
<reference evidence="14" key="1">
    <citation type="submission" date="2021-01" db="EMBL/GenBank/DDBJ databases">
        <authorList>
            <person name="Li R."/>
            <person name="Bekaert M."/>
        </authorList>
    </citation>
    <scope>NUCLEOTIDE SEQUENCE</scope>
    <source>
        <strain evidence="14">Farmed</strain>
    </source>
</reference>
<protein>
    <recommendedName>
        <fullName evidence="4">2-hydroxyacyl-CoA lyase 2</fullName>
    </recommendedName>
    <alternativeName>
        <fullName evidence="7">IlvB-like protein</fullName>
    </alternativeName>
</protein>
<evidence type="ECO:0000256" key="4">
    <source>
        <dbReference type="ARBA" id="ARBA00018936"/>
    </source>
</evidence>
<dbReference type="GO" id="GO:0030976">
    <property type="term" value="F:thiamine pyrophosphate binding"/>
    <property type="evidence" value="ECO:0007669"/>
    <property type="project" value="InterPro"/>
</dbReference>
<dbReference type="GO" id="GO:0050660">
    <property type="term" value="F:flavin adenine dinucleotide binding"/>
    <property type="evidence" value="ECO:0007669"/>
    <property type="project" value="TreeGrafter"/>
</dbReference>
<dbReference type="PROSITE" id="PS00187">
    <property type="entry name" value="TPP_ENZYMES"/>
    <property type="match status" value="1"/>
</dbReference>
<feature type="domain" description="Thiamine pyrophosphate enzyme central" evidence="11">
    <location>
        <begin position="267"/>
        <end position="399"/>
    </location>
</feature>
<comment type="cofactor">
    <cofactor evidence="1">
        <name>Mg(2+)</name>
        <dbReference type="ChEBI" id="CHEBI:18420"/>
    </cofactor>
</comment>
<dbReference type="Pfam" id="PF02775">
    <property type="entry name" value="TPP_enzyme_C"/>
    <property type="match status" value="1"/>
</dbReference>
<dbReference type="SUPFAM" id="SSF52467">
    <property type="entry name" value="DHS-like NAD/FAD-binding domain"/>
    <property type="match status" value="1"/>
</dbReference>
<proteinExistence type="inferred from homology"/>
<evidence type="ECO:0000259" key="13">
    <source>
        <dbReference type="Pfam" id="PF02776"/>
    </source>
</evidence>
<evidence type="ECO:0000256" key="5">
    <source>
        <dbReference type="ARBA" id="ARBA00022723"/>
    </source>
</evidence>
<dbReference type="PANTHER" id="PTHR18968:SF166">
    <property type="entry name" value="2-HYDROXYACYL-COA LYASE 2"/>
    <property type="match status" value="1"/>
</dbReference>
<comment type="cofactor">
    <cofactor evidence="2">
        <name>thiamine diphosphate</name>
        <dbReference type="ChEBI" id="CHEBI:58937"/>
    </cofactor>
</comment>
<dbReference type="SUPFAM" id="SSF52518">
    <property type="entry name" value="Thiamin diphosphate-binding fold (THDP-binding)"/>
    <property type="match status" value="2"/>
</dbReference>
<accession>A0A812B6C5</accession>
<evidence type="ECO:0000256" key="2">
    <source>
        <dbReference type="ARBA" id="ARBA00001964"/>
    </source>
</evidence>
<dbReference type="GO" id="GO:0009099">
    <property type="term" value="P:L-valine biosynthetic process"/>
    <property type="evidence" value="ECO:0007669"/>
    <property type="project" value="TreeGrafter"/>
</dbReference>
<dbReference type="InterPro" id="IPR012000">
    <property type="entry name" value="Thiamin_PyroP_enz_cen_dom"/>
</dbReference>
<evidence type="ECO:0000259" key="12">
    <source>
        <dbReference type="Pfam" id="PF02775"/>
    </source>
</evidence>
<dbReference type="AlphaFoldDB" id="A0A812B6C5"/>
<evidence type="ECO:0000256" key="6">
    <source>
        <dbReference type="ARBA" id="ARBA00023052"/>
    </source>
</evidence>
<dbReference type="GO" id="GO:0005948">
    <property type="term" value="C:acetolactate synthase complex"/>
    <property type="evidence" value="ECO:0007669"/>
    <property type="project" value="TreeGrafter"/>
</dbReference>
<evidence type="ECO:0000313" key="15">
    <source>
        <dbReference type="Proteomes" id="UP000597762"/>
    </source>
</evidence>
<dbReference type="CDD" id="cd07035">
    <property type="entry name" value="TPP_PYR_POX_like"/>
    <property type="match status" value="1"/>
</dbReference>
<evidence type="ECO:0000256" key="1">
    <source>
        <dbReference type="ARBA" id="ARBA00001946"/>
    </source>
</evidence>
<dbReference type="CDD" id="cd02004">
    <property type="entry name" value="TPP_BZL_OCoD_HPCL"/>
    <property type="match status" value="1"/>
</dbReference>
<evidence type="ECO:0000256" key="8">
    <source>
        <dbReference type="ARBA" id="ARBA00048738"/>
    </source>
</evidence>
<sequence>MFQELSQCQLLTLGLSTIAFTAIFGGLKRLGLFYQWRHKVQTKTKKNGGDLVAEVLKSHGVKNVFTLVGGHISPILVGCEKLGIRVVDTRHEVTSVFAADAVARLSGTIGVAAVTAGPGVTNTVTAVKNAQMAESPVLLLGGAAATLLKGRGSLQDIDQLSLFKSLCKFTASVSTVKEVVPTLRKAIQVAQSGTPGPVFVEFPIDVLYPYETVKRELGMKDSGKGIFQKIVNWYLQNHLNNLFSGAFEERDMSPLEVKIPLPTVSQVQKCVELLSKAKKPVFVLGSQVTLPPVPAEKLSAALESIGVPCFLGGMSRGLLGRRSRIQIRQQRKDALKEADLIILAGTVCDFRLGYGRSLNKRAKIIAVNRSKEQLMKNSDMFWKPTLAIQGDAATLISQLSENLRGYKCDPEWLATLQQRDIDKENANKKKGEEITDQHLNPIKILHLTDEIMAEDSIIVADGGDFVGTAAYILRPRGPLRWLDPGAFGTLGVGGGFALGAKICRPESEVWIIYGDGSLGFSVAEFDTFTRHKLPVIALVGNDASWSQIAREQVPMFGSSVACDLSFLSYQTVAGGFGGKGYQLDRSNGDKTVEIIKQAQSDCKNGCSVLINALIGKTNFREGSISV</sequence>
<dbReference type="EMBL" id="CAHIKZ030000363">
    <property type="protein sequence ID" value="CAE1170322.1"/>
    <property type="molecule type" value="Genomic_DNA"/>
</dbReference>
<keyword evidence="6 10" id="KW-0786">Thiamine pyrophosphate</keyword>
<keyword evidence="15" id="KW-1185">Reference proteome</keyword>
<dbReference type="Proteomes" id="UP000597762">
    <property type="component" value="Unassembled WGS sequence"/>
</dbReference>
<dbReference type="GO" id="GO:0003984">
    <property type="term" value="F:acetolactate synthase activity"/>
    <property type="evidence" value="ECO:0007669"/>
    <property type="project" value="TreeGrafter"/>
</dbReference>
<dbReference type="OrthoDB" id="16262at2759"/>
<dbReference type="GO" id="GO:0000287">
    <property type="term" value="F:magnesium ion binding"/>
    <property type="evidence" value="ECO:0007669"/>
    <property type="project" value="InterPro"/>
</dbReference>
<evidence type="ECO:0000313" key="14">
    <source>
        <dbReference type="EMBL" id="CAE1170322.1"/>
    </source>
</evidence>
<dbReference type="InterPro" id="IPR000399">
    <property type="entry name" value="TPP-bd_CS"/>
</dbReference>
<evidence type="ECO:0000259" key="11">
    <source>
        <dbReference type="Pfam" id="PF00205"/>
    </source>
</evidence>
<evidence type="ECO:0000256" key="7">
    <source>
        <dbReference type="ARBA" id="ARBA00030510"/>
    </source>
</evidence>
<organism evidence="14 15">
    <name type="scientific">Acanthosepion pharaonis</name>
    <name type="common">Pharaoh cuttlefish</name>
    <name type="synonym">Sepia pharaonis</name>
    <dbReference type="NCBI Taxonomy" id="158019"/>
    <lineage>
        <taxon>Eukaryota</taxon>
        <taxon>Metazoa</taxon>
        <taxon>Spiralia</taxon>
        <taxon>Lophotrochozoa</taxon>
        <taxon>Mollusca</taxon>
        <taxon>Cephalopoda</taxon>
        <taxon>Coleoidea</taxon>
        <taxon>Decapodiformes</taxon>
        <taxon>Sepiida</taxon>
        <taxon>Sepiina</taxon>
        <taxon>Sepiidae</taxon>
        <taxon>Acanthosepion</taxon>
    </lineage>
</organism>
<dbReference type="FunFam" id="3.40.50.970:FF:000007">
    <property type="entry name" value="Acetolactate synthase"/>
    <property type="match status" value="1"/>
</dbReference>
<feature type="domain" description="Thiamine pyrophosphate enzyme N-terminal TPP-binding" evidence="13">
    <location>
        <begin position="47"/>
        <end position="162"/>
    </location>
</feature>
<dbReference type="Pfam" id="PF02776">
    <property type="entry name" value="TPP_enzyme_N"/>
    <property type="match status" value="1"/>
</dbReference>
<dbReference type="InterPro" id="IPR029061">
    <property type="entry name" value="THDP-binding"/>
</dbReference>
<comment type="catalytic activity">
    <reaction evidence="8">
        <text>2-hydroxyoctadecanoyl-CoA = heptadecanal + formyl-CoA</text>
        <dbReference type="Rhea" id="RHEA:55196"/>
        <dbReference type="ChEBI" id="CHEBI:57376"/>
        <dbReference type="ChEBI" id="CHEBI:74116"/>
        <dbReference type="ChEBI" id="CHEBI:138631"/>
    </reaction>
    <physiologicalReaction direction="left-to-right" evidence="8">
        <dbReference type="Rhea" id="RHEA:55197"/>
    </physiologicalReaction>
</comment>
<comment type="caution">
    <text evidence="14">The sequence shown here is derived from an EMBL/GenBank/DDBJ whole genome shotgun (WGS) entry which is preliminary data.</text>
</comment>
<dbReference type="InterPro" id="IPR045229">
    <property type="entry name" value="TPP_enz"/>
</dbReference>
<dbReference type="Gene3D" id="3.40.50.970">
    <property type="match status" value="2"/>
</dbReference>